<feature type="domain" description="Glycosyltransferase subfamily 4-like N-terminal" evidence="5">
    <location>
        <begin position="48"/>
        <end position="173"/>
    </location>
</feature>
<dbReference type="InterPro" id="IPR001296">
    <property type="entry name" value="Glyco_trans_1"/>
</dbReference>
<dbReference type="CAZy" id="GT4">
    <property type="family name" value="Glycosyltransferase Family 4"/>
</dbReference>
<dbReference type="InterPro" id="IPR028098">
    <property type="entry name" value="Glyco_trans_4-like_N"/>
</dbReference>
<evidence type="ECO:0000259" key="5">
    <source>
        <dbReference type="Pfam" id="PF13439"/>
    </source>
</evidence>
<dbReference type="KEGG" id="gbr:Gbro_1066"/>
<dbReference type="eggNOG" id="COG0438">
    <property type="taxonomic scope" value="Bacteria"/>
</dbReference>
<sequence length="368" mass="39701">MTRSEARRPLRVLTVGPGPASEVSRGGMATVMTEMLRLGQSSRSEVRLSVVVTHLDHGLVRKRLVGLAGMVRAALRVASGRADVLHVHLAHRGSVFRKSAPILAARLRGIPVVMHAHSYNFAAWYRATSPRVQSLTRHVLRADRWLVLGNDLADEYTEVLALDPDRVEVLHNPAPKPHVVTPDPEAPILGLALGRLGERKGTFDVIAAIRSLNPATRARLRVILAGDGEVDRARAQSADLDCVEIRDWVGPAERDDLLARATFFLLPSYDEGLPMALLEAMAAGLIPVVSPVGAIPDVVRNLENGILVSPGDIDATAKAIGMIVSDRAGAAMLSKAAVATAEQFGVEGWHDALLRVWTQVVEAREDGR</sequence>
<dbReference type="PANTHER" id="PTHR12526:SF640">
    <property type="entry name" value="COLANIC ACID BIOSYNTHESIS GLYCOSYLTRANSFERASE WCAL-RELATED"/>
    <property type="match status" value="1"/>
</dbReference>
<dbReference type="Gene3D" id="3.40.50.2000">
    <property type="entry name" value="Glycogen Phosphorylase B"/>
    <property type="match status" value="2"/>
</dbReference>
<dbReference type="HOGENOM" id="CLU_009583_14_0_11"/>
<dbReference type="Pfam" id="PF13439">
    <property type="entry name" value="Glyco_transf_4"/>
    <property type="match status" value="1"/>
</dbReference>
<dbReference type="SUPFAM" id="SSF53756">
    <property type="entry name" value="UDP-Glycosyltransferase/glycogen phosphorylase"/>
    <property type="match status" value="1"/>
</dbReference>
<evidence type="ECO:0000256" key="1">
    <source>
        <dbReference type="ARBA" id="ARBA00009481"/>
    </source>
</evidence>
<evidence type="ECO:0000313" key="7">
    <source>
        <dbReference type="Proteomes" id="UP000001219"/>
    </source>
</evidence>
<dbReference type="Pfam" id="PF00534">
    <property type="entry name" value="Glycos_transf_1"/>
    <property type="match status" value="1"/>
</dbReference>
<protein>
    <submittedName>
        <fullName evidence="6">Glycosyl transferase group 1</fullName>
    </submittedName>
</protein>
<accession>D0L4F1</accession>
<dbReference type="EMBL" id="CP001802">
    <property type="protein sequence ID" value="ACY20375.1"/>
    <property type="molecule type" value="Genomic_DNA"/>
</dbReference>
<evidence type="ECO:0000259" key="4">
    <source>
        <dbReference type="Pfam" id="PF00534"/>
    </source>
</evidence>
<dbReference type="GO" id="GO:0016757">
    <property type="term" value="F:glycosyltransferase activity"/>
    <property type="evidence" value="ECO:0007669"/>
    <property type="project" value="UniProtKB-KW"/>
</dbReference>
<evidence type="ECO:0000256" key="2">
    <source>
        <dbReference type="ARBA" id="ARBA00022676"/>
    </source>
</evidence>
<keyword evidence="3 6" id="KW-0808">Transferase</keyword>
<gene>
    <name evidence="6" type="ordered locus">Gbro_1066</name>
</gene>
<dbReference type="Proteomes" id="UP000001219">
    <property type="component" value="Chromosome"/>
</dbReference>
<dbReference type="RefSeq" id="WP_012832953.1">
    <property type="nucleotide sequence ID" value="NC_013441.1"/>
</dbReference>
<comment type="similarity">
    <text evidence="1">Belongs to the glycosyltransferase group 1 family. Glycosyltransferase 4 subfamily.</text>
</comment>
<organism evidence="6 7">
    <name type="scientific">Gordonia bronchialis (strain ATCC 25592 / DSM 43247 / BCRC 13721 / JCM 3198 / KCTC 3076 / NBRC 16047 / NCTC 10667)</name>
    <name type="common">Rhodococcus bronchialis</name>
    <dbReference type="NCBI Taxonomy" id="526226"/>
    <lineage>
        <taxon>Bacteria</taxon>
        <taxon>Bacillati</taxon>
        <taxon>Actinomycetota</taxon>
        <taxon>Actinomycetes</taxon>
        <taxon>Mycobacteriales</taxon>
        <taxon>Gordoniaceae</taxon>
        <taxon>Gordonia</taxon>
    </lineage>
</organism>
<reference evidence="6 7" key="2">
    <citation type="journal article" date="2010" name="Stand. Genomic Sci.">
        <title>Complete genome sequence of Gordonia bronchialis type strain (3410).</title>
        <authorList>
            <person name="Ivanova N."/>
            <person name="Sikorski J."/>
            <person name="Jando M."/>
            <person name="Lapidus A."/>
            <person name="Nolan M."/>
            <person name="Lucas S."/>
            <person name="Del Rio T.G."/>
            <person name="Tice H."/>
            <person name="Copeland A."/>
            <person name="Cheng J.F."/>
            <person name="Chen F."/>
            <person name="Bruce D."/>
            <person name="Goodwin L."/>
            <person name="Pitluck S."/>
            <person name="Mavromatis K."/>
            <person name="Ovchinnikova G."/>
            <person name="Pati A."/>
            <person name="Chen A."/>
            <person name="Palaniappan K."/>
            <person name="Land M."/>
            <person name="Hauser L."/>
            <person name="Chang Y.J."/>
            <person name="Jeffries C.D."/>
            <person name="Chain P."/>
            <person name="Saunders E."/>
            <person name="Han C."/>
            <person name="Detter J.C."/>
            <person name="Brettin T."/>
            <person name="Rohde M."/>
            <person name="Goker M."/>
            <person name="Bristow J."/>
            <person name="Eisen J.A."/>
            <person name="Markowitz V."/>
            <person name="Hugenholtz P."/>
            <person name="Klenk H.P."/>
            <person name="Kyrpides N.C."/>
        </authorList>
    </citation>
    <scope>NUCLEOTIDE SEQUENCE [LARGE SCALE GENOMIC DNA]</scope>
    <source>
        <strain evidence="7">ATCC 25592 / DSM 43247 / BCRC 13721 / JCM 3198 / KCTC 3076 / NBRC 16047 / NCTC 10667</strain>
    </source>
</reference>
<evidence type="ECO:0000256" key="3">
    <source>
        <dbReference type="ARBA" id="ARBA00022679"/>
    </source>
</evidence>
<reference evidence="7" key="1">
    <citation type="submission" date="2009-10" db="EMBL/GenBank/DDBJ databases">
        <title>The complete chromosome of Gordonia bronchialis DSM 43247.</title>
        <authorList>
            <consortium name="US DOE Joint Genome Institute (JGI-PGF)"/>
            <person name="Lucas S."/>
            <person name="Copeland A."/>
            <person name="Lapidus A."/>
            <person name="Glavina del Rio T."/>
            <person name="Dalin E."/>
            <person name="Tice H."/>
            <person name="Bruce D."/>
            <person name="Goodwin L."/>
            <person name="Pitluck S."/>
            <person name="Kyrpides N."/>
            <person name="Mavromatis K."/>
            <person name="Ivanova N."/>
            <person name="Ovchinnikova G."/>
            <person name="Saunders E."/>
            <person name="Brettin T."/>
            <person name="Detter J.C."/>
            <person name="Han C."/>
            <person name="Larimer F."/>
            <person name="Land M."/>
            <person name="Hauser L."/>
            <person name="Markowitz V."/>
            <person name="Cheng J.-F."/>
            <person name="Hugenholtz P."/>
            <person name="Woyke T."/>
            <person name="Wu D."/>
            <person name="Jando M."/>
            <person name="Schneider S."/>
            <person name="Goeker M."/>
            <person name="Klenk H.-P."/>
            <person name="Eisen J.A."/>
        </authorList>
    </citation>
    <scope>NUCLEOTIDE SEQUENCE [LARGE SCALE GENOMIC DNA]</scope>
    <source>
        <strain evidence="7">ATCC 25592 / DSM 43247 / BCRC 13721 / JCM 3198 / KCTC 3076 / NBRC 16047 / NCTC 10667</strain>
    </source>
</reference>
<evidence type="ECO:0000313" key="6">
    <source>
        <dbReference type="EMBL" id="ACY20375.1"/>
    </source>
</evidence>
<name>D0L4F1_GORB4</name>
<dbReference type="PANTHER" id="PTHR12526">
    <property type="entry name" value="GLYCOSYLTRANSFERASE"/>
    <property type="match status" value="1"/>
</dbReference>
<dbReference type="AlphaFoldDB" id="D0L4F1"/>
<dbReference type="CDD" id="cd03801">
    <property type="entry name" value="GT4_PimA-like"/>
    <property type="match status" value="1"/>
</dbReference>
<dbReference type="STRING" id="526226.Gbro_1066"/>
<feature type="domain" description="Glycosyl transferase family 1" evidence="4">
    <location>
        <begin position="185"/>
        <end position="337"/>
    </location>
</feature>
<keyword evidence="2" id="KW-0328">Glycosyltransferase</keyword>
<keyword evidence="7" id="KW-1185">Reference proteome</keyword>
<proteinExistence type="inferred from homology"/>
<dbReference type="OrthoDB" id="477186at2"/>